<evidence type="ECO:0000313" key="5">
    <source>
        <dbReference type="Proteomes" id="UP000012062"/>
    </source>
</evidence>
<dbReference type="GO" id="GO:0004364">
    <property type="term" value="F:glutathione transferase activity"/>
    <property type="evidence" value="ECO:0007669"/>
    <property type="project" value="TreeGrafter"/>
</dbReference>
<keyword evidence="4" id="KW-0808">Transferase</keyword>
<reference evidence="4 5" key="1">
    <citation type="submission" date="2013-02" db="EMBL/GenBank/DDBJ databases">
        <authorList>
            <person name="Genoscope - CEA"/>
        </authorList>
    </citation>
    <scope>NUCLEOTIDE SEQUENCE [LARGE SCALE GENOMIC DNA]</scope>
    <source>
        <strain evidence="4 5">STM 2683</strain>
    </source>
</reference>
<evidence type="ECO:0000313" key="4">
    <source>
        <dbReference type="EMBL" id="CCV04184.1"/>
    </source>
</evidence>
<dbReference type="eggNOG" id="COG0625">
    <property type="taxonomic scope" value="Bacteria"/>
</dbReference>
<dbReference type="Pfam" id="PF00043">
    <property type="entry name" value="GST_C"/>
    <property type="match status" value="1"/>
</dbReference>
<comment type="caution">
    <text evidence="4">The sequence shown here is derived from an EMBL/GenBank/DDBJ whole genome shotgun (WGS) entry which is preliminary data.</text>
</comment>
<dbReference type="SFLD" id="SFLDS00019">
    <property type="entry name" value="Glutathione_Transferase_(cytos"/>
    <property type="match status" value="1"/>
</dbReference>
<dbReference type="Gene3D" id="3.40.30.10">
    <property type="entry name" value="Glutaredoxin"/>
    <property type="match status" value="1"/>
</dbReference>
<proteinExistence type="predicted"/>
<dbReference type="InterPro" id="IPR010987">
    <property type="entry name" value="Glutathione-S-Trfase_C-like"/>
</dbReference>
<dbReference type="PANTHER" id="PTHR43969:SF9">
    <property type="entry name" value="GLUTATHIONE S TRANSFERASE D10, ISOFORM A-RELATED"/>
    <property type="match status" value="1"/>
</dbReference>
<dbReference type="InterPro" id="IPR040079">
    <property type="entry name" value="Glutathione_S-Trfase"/>
</dbReference>
<feature type="domain" description="GST C-terminal" evidence="3">
    <location>
        <begin position="111"/>
        <end position="245"/>
    </location>
</feature>
<dbReference type="SUPFAM" id="SSF52833">
    <property type="entry name" value="Thioredoxin-like"/>
    <property type="match status" value="1"/>
</dbReference>
<name>M5EHT2_9HYPH</name>
<dbReference type="InterPro" id="IPR004045">
    <property type="entry name" value="Glutathione_S-Trfase_N"/>
</dbReference>
<dbReference type="Proteomes" id="UP000012062">
    <property type="component" value="Unassembled WGS sequence"/>
</dbReference>
<dbReference type="InterPro" id="IPR036249">
    <property type="entry name" value="Thioredoxin-like_sf"/>
</dbReference>
<dbReference type="InterPro" id="IPR004046">
    <property type="entry name" value="GST_C"/>
</dbReference>
<evidence type="ECO:0000259" key="2">
    <source>
        <dbReference type="PROSITE" id="PS50404"/>
    </source>
</evidence>
<dbReference type="Pfam" id="PF13409">
    <property type="entry name" value="GST_N_2"/>
    <property type="match status" value="1"/>
</dbReference>
<dbReference type="CDD" id="cd00570">
    <property type="entry name" value="GST_N_family"/>
    <property type="match status" value="1"/>
</dbReference>
<comment type="subunit">
    <text evidence="1">Homodimer.</text>
</comment>
<accession>M5EHT2</accession>
<dbReference type="AlphaFoldDB" id="M5EHT2"/>
<dbReference type="PROSITE" id="PS50405">
    <property type="entry name" value="GST_CTER"/>
    <property type="match status" value="1"/>
</dbReference>
<gene>
    <name evidence="4" type="ORF">MESS2_1220021</name>
</gene>
<evidence type="ECO:0000256" key="1">
    <source>
        <dbReference type="ARBA" id="ARBA00011738"/>
    </source>
</evidence>
<dbReference type="Gene3D" id="1.20.1050.10">
    <property type="match status" value="1"/>
</dbReference>
<dbReference type="STRING" id="1297569.MESS2_1220021"/>
<dbReference type="SUPFAM" id="SSF47616">
    <property type="entry name" value="GST C-terminal domain-like"/>
    <property type="match status" value="1"/>
</dbReference>
<dbReference type="InterPro" id="IPR036282">
    <property type="entry name" value="Glutathione-S-Trfase_C_sf"/>
</dbReference>
<dbReference type="PROSITE" id="PS50404">
    <property type="entry name" value="GST_NTER"/>
    <property type="match status" value="1"/>
</dbReference>
<organism evidence="4 5">
    <name type="scientific">Mesorhizobium metallidurans STM 2683</name>
    <dbReference type="NCBI Taxonomy" id="1297569"/>
    <lineage>
        <taxon>Bacteria</taxon>
        <taxon>Pseudomonadati</taxon>
        <taxon>Pseudomonadota</taxon>
        <taxon>Alphaproteobacteria</taxon>
        <taxon>Hyphomicrobiales</taxon>
        <taxon>Phyllobacteriaceae</taxon>
        <taxon>Mesorhizobium</taxon>
    </lineage>
</organism>
<dbReference type="GO" id="GO:0006749">
    <property type="term" value="P:glutathione metabolic process"/>
    <property type="evidence" value="ECO:0007669"/>
    <property type="project" value="TreeGrafter"/>
</dbReference>
<keyword evidence="5" id="KW-1185">Reference proteome</keyword>
<dbReference type="CDD" id="cd00299">
    <property type="entry name" value="GST_C_family"/>
    <property type="match status" value="1"/>
</dbReference>
<sequence length="253" mass="28944">MNRAVKTYRRSRRFASALYYRGTMLTLFHHPMFASCRFVRLAFGEYGEELALIEEKPWTRRKEFLALNPAGTLPILLAEGDVPIVGAMVIAEYLDETRGVLKRDKRLFAEDPMERAEIRRLTDWYLSKAESEVTRHLVRERVLKPVMPETAGGGSPDSGAIRAARANIRQHMKYTNWLAGTRPWLAGNKVTYADLAAAAALSVLDYLGEIDWREHSAAREWYTRVKSRPSFRPLLSDRVRGLSPVSHYADLDF</sequence>
<dbReference type="PANTHER" id="PTHR43969">
    <property type="entry name" value="GLUTATHIONE S TRANSFERASE D10, ISOFORM A-RELATED"/>
    <property type="match status" value="1"/>
</dbReference>
<feature type="domain" description="GST N-terminal" evidence="2">
    <location>
        <begin position="23"/>
        <end position="102"/>
    </location>
</feature>
<evidence type="ECO:0000259" key="3">
    <source>
        <dbReference type="PROSITE" id="PS50405"/>
    </source>
</evidence>
<protein>
    <submittedName>
        <fullName evidence="4">Glutathione S-transferase domain protein</fullName>
    </submittedName>
</protein>
<dbReference type="EMBL" id="CAUM01000027">
    <property type="protein sequence ID" value="CCV04184.1"/>
    <property type="molecule type" value="Genomic_DNA"/>
</dbReference>